<protein>
    <recommendedName>
        <fullName evidence="5">CHAT domain-containing protein</fullName>
    </recommendedName>
</protein>
<feature type="region of interest" description="Disordered" evidence="4">
    <location>
        <begin position="329"/>
        <end position="367"/>
    </location>
</feature>
<dbReference type="PROSITE" id="PS50293">
    <property type="entry name" value="TPR_REGION"/>
    <property type="match status" value="2"/>
</dbReference>
<evidence type="ECO:0000313" key="7">
    <source>
        <dbReference type="Proteomes" id="UP000053372"/>
    </source>
</evidence>
<feature type="repeat" description="TPR" evidence="3">
    <location>
        <begin position="727"/>
        <end position="760"/>
    </location>
</feature>
<feature type="repeat" description="TPR" evidence="3">
    <location>
        <begin position="421"/>
        <end position="454"/>
    </location>
</feature>
<dbReference type="EMBL" id="LMTZ01000087">
    <property type="protein sequence ID" value="KST67432.1"/>
    <property type="molecule type" value="Genomic_DNA"/>
</dbReference>
<feature type="repeat" description="TPR" evidence="3">
    <location>
        <begin position="591"/>
        <end position="624"/>
    </location>
</feature>
<feature type="repeat" description="TPR" evidence="3">
    <location>
        <begin position="625"/>
        <end position="658"/>
    </location>
</feature>
<keyword evidence="7" id="KW-1185">Reference proteome</keyword>
<evidence type="ECO:0000256" key="4">
    <source>
        <dbReference type="SAM" id="MobiDB-lite"/>
    </source>
</evidence>
<dbReference type="Pfam" id="PF07719">
    <property type="entry name" value="TPR_2"/>
    <property type="match status" value="2"/>
</dbReference>
<accession>A0A0V7ZSE3</accession>
<organism evidence="6 7">
    <name type="scientific">Mastigocoleus testarum BC008</name>
    <dbReference type="NCBI Taxonomy" id="371196"/>
    <lineage>
        <taxon>Bacteria</taxon>
        <taxon>Bacillati</taxon>
        <taxon>Cyanobacteriota</taxon>
        <taxon>Cyanophyceae</taxon>
        <taxon>Nostocales</taxon>
        <taxon>Hapalosiphonaceae</taxon>
        <taxon>Mastigocoleus</taxon>
    </lineage>
</organism>
<reference evidence="6 7" key="1">
    <citation type="journal article" date="2015" name="Genome Announc.">
        <title>Draft Genome of the Euendolithic (true boring) Cyanobacterium Mastigocoleus testarum strain BC008.</title>
        <authorList>
            <person name="Guida B.S."/>
            <person name="Garcia-Pichel F."/>
        </authorList>
    </citation>
    <scope>NUCLEOTIDE SEQUENCE [LARGE SCALE GENOMIC DNA]</scope>
    <source>
        <strain evidence="6 7">BC008</strain>
    </source>
</reference>
<evidence type="ECO:0000313" key="6">
    <source>
        <dbReference type="EMBL" id="KST67432.1"/>
    </source>
</evidence>
<dbReference type="InterPro" id="IPR024983">
    <property type="entry name" value="CHAT_dom"/>
</dbReference>
<feature type="repeat" description="TPR" evidence="3">
    <location>
        <begin position="659"/>
        <end position="692"/>
    </location>
</feature>
<feature type="compositionally biased region" description="Acidic residues" evidence="4">
    <location>
        <begin position="341"/>
        <end position="351"/>
    </location>
</feature>
<dbReference type="PANTHER" id="PTHR44943">
    <property type="entry name" value="CELLULOSE SYNTHASE OPERON PROTEIN C"/>
    <property type="match status" value="1"/>
</dbReference>
<dbReference type="PANTHER" id="PTHR44943:SF4">
    <property type="entry name" value="TPR REPEAT-CONTAINING PROTEIN MJ0798"/>
    <property type="match status" value="1"/>
</dbReference>
<evidence type="ECO:0000256" key="2">
    <source>
        <dbReference type="ARBA" id="ARBA00022803"/>
    </source>
</evidence>
<comment type="caution">
    <text evidence="6">The sequence shown here is derived from an EMBL/GenBank/DDBJ whole genome shotgun (WGS) entry which is preliminary data.</text>
</comment>
<dbReference type="Gene3D" id="1.25.40.10">
    <property type="entry name" value="Tetratricopeptide repeat domain"/>
    <property type="match status" value="5"/>
</dbReference>
<name>A0A0V7ZSE3_9CYAN</name>
<evidence type="ECO:0000256" key="3">
    <source>
        <dbReference type="PROSITE-ProRule" id="PRU00339"/>
    </source>
</evidence>
<dbReference type="Pfam" id="PF12770">
    <property type="entry name" value="CHAT"/>
    <property type="match status" value="1"/>
</dbReference>
<dbReference type="PROSITE" id="PS50005">
    <property type="entry name" value="TPR"/>
    <property type="match status" value="9"/>
</dbReference>
<keyword evidence="2 3" id="KW-0802">TPR repeat</keyword>
<dbReference type="InterPro" id="IPR011990">
    <property type="entry name" value="TPR-like_helical_dom_sf"/>
</dbReference>
<feature type="domain" description="CHAT" evidence="5">
    <location>
        <begin position="1071"/>
        <end position="1386"/>
    </location>
</feature>
<dbReference type="SMART" id="SM00028">
    <property type="entry name" value="TPR"/>
    <property type="match status" value="11"/>
</dbReference>
<dbReference type="SUPFAM" id="SSF48452">
    <property type="entry name" value="TPR-like"/>
    <property type="match status" value="2"/>
</dbReference>
<proteinExistence type="predicted"/>
<dbReference type="Pfam" id="PF13432">
    <property type="entry name" value="TPR_16"/>
    <property type="match status" value="2"/>
</dbReference>
<feature type="repeat" description="TPR" evidence="3">
    <location>
        <begin position="557"/>
        <end position="590"/>
    </location>
</feature>
<feature type="repeat" description="TPR" evidence="3">
    <location>
        <begin position="523"/>
        <end position="556"/>
    </location>
</feature>
<sequence>MHQMLRRLFQGLQKFLRRLFDSKKIYSQNSNVRQLPAVQLPELTNADLEFLFTQLLEGVHQGRGQGWATRYIQRMENRITNQRWLEWLLNFAERLLNSPAPNHELAYRMVQLGELRIGDIGDLAYDIGMQLLTRNLDELYEPEEEVSEQEDLAYYTSVVPQSSFEEGAAAFNNEVIWDFDGQDSESIVPPLNLSISPQVGFDEKLGEVDFWEEDTESFNRTNRDRNYSEEVPLWEHQEVIEKPKTPERDVLKNLRGLVVREEDTEEVDVDPAKLAAYNETFYTSQSFWQGETSSEVEAANPEEVTYLQDPNTLGNQSEINTDLPVSLEAQVQESEITPPPLEEESTAEVDNLDNLSDYSSDDDSSEDFEPVVAGTLDELSMRLQQSASLVEQLAAYGLLSKSSPEIKTESEDNQPDITLQAQAWFYKGLGQAKTGDLMTALASYDQAISMKPDVYEYWFNRGLALFHLGDFAAALASYDQAINIKQDAYKGWYNRGITLGELGGFADAVASFDRAIAIKSDYYEAWSSRGLALVQLGRLTEAIESYDQAVNLQPQDQDNWYCRGLALLEKGDYVWAIASFDKALEIDPTSHLVWYNRGVGLWNLNRWQDAIASLDKAIEIEPLSEQVWYIRGNALDKMGKTAEALASYEKASQIEPNYHEVWIDRGVVLFKLSRWAEAIKAWDRAIQIKPDFYLAWFNRAVALEQLGQYNEALASYDQSIEINPDFYLAWYNRAVVLSNLERFEEAIAHYDRTLEIKLDYWEAWIGRGTAAGISSAYDRQFELFSKIPSVNFELNERGYVGKVASYEAGLQYIGQESCPQGWGRLHLGLGNAHYEQGKKHPTPHYYWQKALEEYDLAILTLTAVNYPELHLEILRNQIKVLLCLGQRDAAEKIQESAIELWQSLLNESSRSPENKKQLALQFISLWQYGVDLSIKLGEFVQALEIAEHGKNACLNWHLHGWQKQIVSPSYQEIQALIDEKTAIVYWHISPCAIHTFVLKDKASEPMLIFTPVAKDIEAINEFPQREAMLRLIEFEDWQISWQKQHQEYANNTDETHNKRESPWRADMELKLSKLRDILNIPSIEQELQEIEKVILIPHSDLQKYPLHSLFDTSFSDDEDLSNGDRNFTISYLPSAQVGLSLASKPQQSSSMQLLLSVENPDSAGYSPLKFAKLESEVVANMFHRPTRIEGAEANKQTVENALYGGYNILHFASYAIDNAINPLNSELILAGEDKITLAQIRNQSLERYSLLTISAGDTASYAKQNISNEYVGFVNTFLCQGVTNIVSSLWVVESAATALVMIEFYRRIKAGKSAPRALAETTQWLQNVTALEVNRWYQDLLNKLPVEGLRIRAHLATLQYKTSKITPYKKLYSHPYYWAGFIIAGQL</sequence>
<dbReference type="InterPro" id="IPR051685">
    <property type="entry name" value="Ycf3/AcsC/BcsC/TPR_MFPF"/>
</dbReference>
<evidence type="ECO:0000259" key="5">
    <source>
        <dbReference type="Pfam" id="PF12770"/>
    </source>
</evidence>
<evidence type="ECO:0000256" key="1">
    <source>
        <dbReference type="ARBA" id="ARBA00022737"/>
    </source>
</evidence>
<keyword evidence="1" id="KW-0677">Repeat</keyword>
<feature type="repeat" description="TPR" evidence="3">
    <location>
        <begin position="693"/>
        <end position="726"/>
    </location>
</feature>
<feature type="repeat" description="TPR" evidence="3">
    <location>
        <begin position="455"/>
        <end position="488"/>
    </location>
</feature>
<dbReference type="Pfam" id="PF00515">
    <property type="entry name" value="TPR_1"/>
    <property type="match status" value="4"/>
</dbReference>
<gene>
    <name evidence="6" type="ORF">BC008_29995</name>
</gene>
<dbReference type="InterPro" id="IPR019734">
    <property type="entry name" value="TPR_rpt"/>
</dbReference>
<dbReference type="Proteomes" id="UP000053372">
    <property type="component" value="Unassembled WGS sequence"/>
</dbReference>
<dbReference type="InterPro" id="IPR013105">
    <property type="entry name" value="TPR_2"/>
</dbReference>